<reference evidence="2" key="1">
    <citation type="journal article" date="2019" name="Int. J. Syst. Evol. Microbiol.">
        <title>The Global Catalogue of Microorganisms (GCM) 10K type strain sequencing project: providing services to taxonomists for standard genome sequencing and annotation.</title>
        <authorList>
            <consortium name="The Broad Institute Genomics Platform"/>
            <consortium name="The Broad Institute Genome Sequencing Center for Infectious Disease"/>
            <person name="Wu L."/>
            <person name="Ma J."/>
        </authorList>
    </citation>
    <scope>NUCLEOTIDE SEQUENCE [LARGE SCALE GENOMIC DNA]</scope>
    <source>
        <strain evidence="2">CGMCC 4.7427</strain>
    </source>
</reference>
<evidence type="ECO:0000313" key="1">
    <source>
        <dbReference type="EMBL" id="MFC4689676.1"/>
    </source>
</evidence>
<comment type="caution">
    <text evidence="1">The sequence shown here is derived from an EMBL/GenBank/DDBJ whole genome shotgun (WGS) entry which is preliminary data.</text>
</comment>
<proteinExistence type="predicted"/>
<dbReference type="PANTHER" id="PTHR42830">
    <property type="entry name" value="OSMOTICALLY INDUCIBLE FAMILY PROTEIN"/>
    <property type="match status" value="1"/>
</dbReference>
<dbReference type="EMBL" id="JBHSHB010000008">
    <property type="protein sequence ID" value="MFC4689676.1"/>
    <property type="molecule type" value="Genomic_DNA"/>
</dbReference>
<dbReference type="Proteomes" id="UP001595878">
    <property type="component" value="Unassembled WGS sequence"/>
</dbReference>
<gene>
    <name evidence="1" type="ORF">ACFO5T_04465</name>
</gene>
<organism evidence="1 2">
    <name type="scientific">Dokdonia genika</name>
    <dbReference type="NCBI Taxonomy" id="308113"/>
    <lineage>
        <taxon>Bacteria</taxon>
        <taxon>Pseudomonadati</taxon>
        <taxon>Bacteroidota</taxon>
        <taxon>Flavobacteriia</taxon>
        <taxon>Flavobacteriales</taxon>
        <taxon>Flavobacteriaceae</taxon>
        <taxon>Dokdonia</taxon>
    </lineage>
</organism>
<dbReference type="Gene3D" id="3.30.300.20">
    <property type="match status" value="1"/>
</dbReference>
<keyword evidence="2" id="KW-1185">Reference proteome</keyword>
<dbReference type="InterPro" id="IPR003718">
    <property type="entry name" value="OsmC/Ohr_fam"/>
</dbReference>
<accession>A0ABV9L777</accession>
<sequence length="156" mass="17699">MKKHNYKIKVEWTGNEGNGTLNYKSYNRNHKIISNGKYDMINGSSDPSFLGDKTKYNPEDLFLSSLSACHMLWYLHLCSVHKIVVTEYLDNATGIMEETKDGSGKFTEVTLNPKVKITDGNMVEKANQLHEEANKMCFIANSCNFKIAHKPNTTTE</sequence>
<dbReference type="Pfam" id="PF02566">
    <property type="entry name" value="OsmC"/>
    <property type="match status" value="1"/>
</dbReference>
<dbReference type="InterPro" id="IPR052707">
    <property type="entry name" value="OsmC_Ohr_Peroxiredoxin"/>
</dbReference>
<evidence type="ECO:0000313" key="2">
    <source>
        <dbReference type="Proteomes" id="UP001595878"/>
    </source>
</evidence>
<dbReference type="SUPFAM" id="SSF82784">
    <property type="entry name" value="OsmC-like"/>
    <property type="match status" value="1"/>
</dbReference>
<dbReference type="InterPro" id="IPR015946">
    <property type="entry name" value="KH_dom-like_a/b"/>
</dbReference>
<dbReference type="RefSeq" id="WP_380032397.1">
    <property type="nucleotide sequence ID" value="NZ_JBHSHB010000008.1"/>
</dbReference>
<dbReference type="PANTHER" id="PTHR42830:SF2">
    <property type="entry name" value="OSMC_OHR FAMILY PROTEIN"/>
    <property type="match status" value="1"/>
</dbReference>
<protein>
    <submittedName>
        <fullName evidence="1">OsmC family protein</fullName>
    </submittedName>
</protein>
<dbReference type="InterPro" id="IPR036102">
    <property type="entry name" value="OsmC/Ohrsf"/>
</dbReference>
<name>A0ABV9L777_9FLAO</name>